<evidence type="ECO:0000313" key="8">
    <source>
        <dbReference type="EMBL" id="RKD71230.1"/>
    </source>
</evidence>
<sequence>MGLSKWIGTKQGIFIVLLVLLAVLPLILNDFHTNLLGRYLAFAILVIGLDLVWGYTGILSLGHGIFFGLGAYIMAIYVTTESSGGALPDFMMWSGMTELPFLWELLSNPVAAILLGILLPMAIASLLGFFTFRNRIKGVYFTILTQALVLVTVTLIVSQQRYTGGSDGLSGLSTMFGFSLSSPQTQLFLYFLTLVVLAAVFYFCFKLVNSRFGKVLIAIRDGENRLRFSGYNTAYYKMVVFTLSAGIAGLAGMLYVLQIRIITPTMIDIIPSIEMALWVAIGGRGTLLGPIFGAILANVGTTFFSENYPELWTYFIGLVFIVVIVFLPGGLMSIGNKLKRKRRGSDHEEAEQQAGSAADKHS</sequence>
<dbReference type="GO" id="GO:0005886">
    <property type="term" value="C:plasma membrane"/>
    <property type="evidence" value="ECO:0007669"/>
    <property type="project" value="UniProtKB-SubCell"/>
</dbReference>
<proteinExistence type="predicted"/>
<gene>
    <name evidence="8" type="ORF">ATL39_2626</name>
</gene>
<evidence type="ECO:0000256" key="7">
    <source>
        <dbReference type="SAM" id="Phobius"/>
    </source>
</evidence>
<feature type="region of interest" description="Disordered" evidence="6">
    <location>
        <begin position="342"/>
        <end position="362"/>
    </location>
</feature>
<dbReference type="Proteomes" id="UP000285120">
    <property type="component" value="Unassembled WGS sequence"/>
</dbReference>
<comment type="subcellular location">
    <subcellularLocation>
        <location evidence="1">Cell membrane</location>
        <topology evidence="1">Multi-pass membrane protein</topology>
    </subcellularLocation>
</comment>
<feature type="transmembrane region" description="Helical" evidence="7">
    <location>
        <begin position="187"/>
        <end position="205"/>
    </location>
</feature>
<evidence type="ECO:0000256" key="1">
    <source>
        <dbReference type="ARBA" id="ARBA00004651"/>
    </source>
</evidence>
<dbReference type="RefSeq" id="WP_120193778.1">
    <property type="nucleotide sequence ID" value="NZ_RAPK01000010.1"/>
</dbReference>
<feature type="transmembrane region" description="Helical" evidence="7">
    <location>
        <begin position="287"/>
        <end position="305"/>
    </location>
</feature>
<dbReference type="PANTHER" id="PTHR30482:SF4">
    <property type="entry name" value="SLR1201 PROTEIN"/>
    <property type="match status" value="1"/>
</dbReference>
<keyword evidence="3 7" id="KW-0812">Transmembrane</keyword>
<comment type="caution">
    <text evidence="8">The sequence shown here is derived from an EMBL/GenBank/DDBJ whole genome shotgun (WGS) entry which is preliminary data.</text>
</comment>
<dbReference type="GO" id="GO:0015658">
    <property type="term" value="F:branched-chain amino acid transmembrane transporter activity"/>
    <property type="evidence" value="ECO:0007669"/>
    <property type="project" value="InterPro"/>
</dbReference>
<feature type="transmembrane region" description="Helical" evidence="7">
    <location>
        <begin position="110"/>
        <end position="132"/>
    </location>
</feature>
<dbReference type="PANTHER" id="PTHR30482">
    <property type="entry name" value="HIGH-AFFINITY BRANCHED-CHAIN AMINO ACID TRANSPORT SYSTEM PERMEASE"/>
    <property type="match status" value="1"/>
</dbReference>
<feature type="transmembrane region" description="Helical" evidence="7">
    <location>
        <begin position="234"/>
        <end position="255"/>
    </location>
</feature>
<evidence type="ECO:0000256" key="4">
    <source>
        <dbReference type="ARBA" id="ARBA00022989"/>
    </source>
</evidence>
<keyword evidence="5 7" id="KW-0472">Membrane</keyword>
<keyword evidence="4 7" id="KW-1133">Transmembrane helix</keyword>
<name>A0A419V034_9BACL</name>
<accession>A0A419V034</accession>
<feature type="transmembrane region" description="Helical" evidence="7">
    <location>
        <begin position="12"/>
        <end position="29"/>
    </location>
</feature>
<dbReference type="InterPro" id="IPR001851">
    <property type="entry name" value="ABC_transp_permease"/>
</dbReference>
<protein>
    <submittedName>
        <fullName evidence="8">Urea ABC transporter membrane protein</fullName>
    </submittedName>
</protein>
<dbReference type="EMBL" id="RAPK01000010">
    <property type="protein sequence ID" value="RKD71230.1"/>
    <property type="molecule type" value="Genomic_DNA"/>
</dbReference>
<keyword evidence="9" id="KW-1185">Reference proteome</keyword>
<dbReference type="OrthoDB" id="9789927at2"/>
<dbReference type="InterPro" id="IPR043428">
    <property type="entry name" value="LivM-like"/>
</dbReference>
<feature type="transmembrane region" description="Helical" evidence="7">
    <location>
        <begin position="35"/>
        <end position="53"/>
    </location>
</feature>
<feature type="transmembrane region" description="Helical" evidence="7">
    <location>
        <begin position="139"/>
        <end position="157"/>
    </location>
</feature>
<dbReference type="Pfam" id="PF02653">
    <property type="entry name" value="BPD_transp_2"/>
    <property type="match status" value="1"/>
</dbReference>
<evidence type="ECO:0000256" key="3">
    <source>
        <dbReference type="ARBA" id="ARBA00022692"/>
    </source>
</evidence>
<evidence type="ECO:0000313" key="9">
    <source>
        <dbReference type="Proteomes" id="UP000285120"/>
    </source>
</evidence>
<evidence type="ECO:0000256" key="6">
    <source>
        <dbReference type="SAM" id="MobiDB-lite"/>
    </source>
</evidence>
<organism evidence="8 9">
    <name type="scientific">Sinobaca qinghaiensis</name>
    <dbReference type="NCBI Taxonomy" id="342944"/>
    <lineage>
        <taxon>Bacteria</taxon>
        <taxon>Bacillati</taxon>
        <taxon>Bacillota</taxon>
        <taxon>Bacilli</taxon>
        <taxon>Bacillales</taxon>
        <taxon>Sporolactobacillaceae</taxon>
        <taxon>Sinobaca</taxon>
    </lineage>
</organism>
<dbReference type="NCBIfam" id="TIGR03408">
    <property type="entry name" value="urea_trans_UrtC"/>
    <property type="match status" value="1"/>
</dbReference>
<keyword evidence="2" id="KW-1003">Cell membrane</keyword>
<dbReference type="InterPro" id="IPR017778">
    <property type="entry name" value="ABC_transptr_urea_perm_UrtC"/>
</dbReference>
<dbReference type="AlphaFoldDB" id="A0A419V034"/>
<feature type="transmembrane region" description="Helical" evidence="7">
    <location>
        <begin position="311"/>
        <end position="334"/>
    </location>
</feature>
<evidence type="ECO:0000256" key="2">
    <source>
        <dbReference type="ARBA" id="ARBA00022475"/>
    </source>
</evidence>
<reference evidence="8 9" key="1">
    <citation type="submission" date="2018-09" db="EMBL/GenBank/DDBJ databases">
        <title>Genomic Encyclopedia of Archaeal and Bacterial Type Strains, Phase II (KMG-II): from individual species to whole genera.</title>
        <authorList>
            <person name="Goeker M."/>
        </authorList>
    </citation>
    <scope>NUCLEOTIDE SEQUENCE [LARGE SCALE GENOMIC DNA]</scope>
    <source>
        <strain evidence="8 9">DSM 17008</strain>
    </source>
</reference>
<dbReference type="CDD" id="cd06581">
    <property type="entry name" value="TM_PBP1_LivM_like"/>
    <property type="match status" value="1"/>
</dbReference>
<feature type="transmembrane region" description="Helical" evidence="7">
    <location>
        <begin position="60"/>
        <end position="78"/>
    </location>
</feature>
<evidence type="ECO:0000256" key="5">
    <source>
        <dbReference type="ARBA" id="ARBA00023136"/>
    </source>
</evidence>